<protein>
    <recommendedName>
        <fullName evidence="2">GGDEF domain-containing protein</fullName>
    </recommendedName>
</protein>
<dbReference type="SUPFAM" id="SSF55073">
    <property type="entry name" value="Nucleotide cyclase"/>
    <property type="match status" value="1"/>
</dbReference>
<dbReference type="InterPro" id="IPR050469">
    <property type="entry name" value="Diguanylate_Cyclase"/>
</dbReference>
<dbReference type="Pfam" id="PF00990">
    <property type="entry name" value="GGDEF"/>
    <property type="match status" value="1"/>
</dbReference>
<name>A0A229NXF5_9BACL</name>
<dbReference type="Gene3D" id="3.30.450.20">
    <property type="entry name" value="PAS domain"/>
    <property type="match status" value="1"/>
</dbReference>
<proteinExistence type="predicted"/>
<comment type="caution">
    <text evidence="3">The sequence shown here is derived from an EMBL/GenBank/DDBJ whole genome shotgun (WGS) entry which is preliminary data.</text>
</comment>
<dbReference type="InterPro" id="IPR000160">
    <property type="entry name" value="GGDEF_dom"/>
</dbReference>
<dbReference type="Pfam" id="PF16927">
    <property type="entry name" value="HisKA_7TM"/>
    <property type="match status" value="1"/>
</dbReference>
<dbReference type="InterPro" id="IPR035965">
    <property type="entry name" value="PAS-like_dom_sf"/>
</dbReference>
<sequence length="442" mass="48752">MKVAGLHRNKMTQLYIPKPASLCYAEGRIQRTFIFVATNPYHRMFYREIYFRESGGVRNVDFVMGEWYVVHGSYTSGVLILSLILVLIHLMKPSGGFKPQLIAVALGIALPICASLAYLLGLSPYDIDPVPVVLCITSALYAWAFLRADMLSILPVARDTVMESMGEGVLVMDADWRLLDSNRSARHLLPELERAVIGGSIRDLGLPAEASTAFRSALAEPGRPIPFARGTGTDAVYYEVYSAAVGRGSGRSGGHLLVLSNTTEHRNLQEQLHRMASLDSLTGILNRGAFLANTAEALAASVREQKPCSRTLFDLDHFKVINDTYGHEAGDAALLKMVEVCRERLEPGMLFARYGGEEFILLLPGLNGEQVVELAESIRQDAEQAELITTDGRIVRIRASFGAATVQDGRQADYQEMFRRADLALYRAKEEGRNRVCLADPL</sequence>
<dbReference type="SMART" id="SM00267">
    <property type="entry name" value="GGDEF"/>
    <property type="match status" value="1"/>
</dbReference>
<evidence type="ECO:0000256" key="1">
    <source>
        <dbReference type="SAM" id="Phobius"/>
    </source>
</evidence>
<evidence type="ECO:0000313" key="3">
    <source>
        <dbReference type="EMBL" id="OXM14309.1"/>
    </source>
</evidence>
<feature type="transmembrane region" description="Helical" evidence="1">
    <location>
        <begin position="101"/>
        <end position="121"/>
    </location>
</feature>
<keyword evidence="1" id="KW-0472">Membrane</keyword>
<reference evidence="3 4" key="1">
    <citation type="submission" date="2017-07" db="EMBL/GenBank/DDBJ databases">
        <title>Paenibacillus herberti R33 genome sequencing and assembly.</title>
        <authorList>
            <person name="Su W."/>
        </authorList>
    </citation>
    <scope>NUCLEOTIDE SEQUENCE [LARGE SCALE GENOMIC DNA]</scope>
    <source>
        <strain evidence="3 4">R33</strain>
    </source>
</reference>
<dbReference type="FunFam" id="3.30.70.270:FF:000001">
    <property type="entry name" value="Diguanylate cyclase domain protein"/>
    <property type="match status" value="1"/>
</dbReference>
<dbReference type="PANTHER" id="PTHR45138">
    <property type="entry name" value="REGULATORY COMPONENTS OF SENSORY TRANSDUCTION SYSTEM"/>
    <property type="match status" value="1"/>
</dbReference>
<feature type="transmembrane region" description="Helical" evidence="1">
    <location>
        <begin position="68"/>
        <end position="89"/>
    </location>
</feature>
<evidence type="ECO:0000313" key="4">
    <source>
        <dbReference type="Proteomes" id="UP000215145"/>
    </source>
</evidence>
<dbReference type="GO" id="GO:0052621">
    <property type="term" value="F:diguanylate cyclase activity"/>
    <property type="evidence" value="ECO:0007669"/>
    <property type="project" value="TreeGrafter"/>
</dbReference>
<dbReference type="SUPFAM" id="SSF55785">
    <property type="entry name" value="PYP-like sensor domain (PAS domain)"/>
    <property type="match status" value="1"/>
</dbReference>
<keyword evidence="4" id="KW-1185">Reference proteome</keyword>
<keyword evidence="1" id="KW-0812">Transmembrane</keyword>
<evidence type="ECO:0000259" key="2">
    <source>
        <dbReference type="PROSITE" id="PS50887"/>
    </source>
</evidence>
<dbReference type="AlphaFoldDB" id="A0A229NXF5"/>
<dbReference type="Gene3D" id="3.30.70.270">
    <property type="match status" value="1"/>
</dbReference>
<dbReference type="Proteomes" id="UP000215145">
    <property type="component" value="Unassembled WGS sequence"/>
</dbReference>
<organism evidence="3 4">
    <name type="scientific">Paenibacillus herberti</name>
    <dbReference type="NCBI Taxonomy" id="1619309"/>
    <lineage>
        <taxon>Bacteria</taxon>
        <taxon>Bacillati</taxon>
        <taxon>Bacillota</taxon>
        <taxon>Bacilli</taxon>
        <taxon>Bacillales</taxon>
        <taxon>Paenibacillaceae</taxon>
        <taxon>Paenibacillus</taxon>
    </lineage>
</organism>
<dbReference type="EMBL" id="NMUQ01000002">
    <property type="protein sequence ID" value="OXM14309.1"/>
    <property type="molecule type" value="Genomic_DNA"/>
</dbReference>
<keyword evidence="1" id="KW-1133">Transmembrane helix</keyword>
<dbReference type="NCBIfam" id="TIGR00254">
    <property type="entry name" value="GGDEF"/>
    <property type="match status" value="1"/>
</dbReference>
<dbReference type="PANTHER" id="PTHR45138:SF9">
    <property type="entry name" value="DIGUANYLATE CYCLASE DGCM-RELATED"/>
    <property type="match status" value="1"/>
</dbReference>
<accession>A0A229NXF5</accession>
<dbReference type="RefSeq" id="WP_089525133.1">
    <property type="nucleotide sequence ID" value="NZ_NMUQ01000002.1"/>
</dbReference>
<dbReference type="InterPro" id="IPR029787">
    <property type="entry name" value="Nucleotide_cyclase"/>
</dbReference>
<dbReference type="CDD" id="cd01949">
    <property type="entry name" value="GGDEF"/>
    <property type="match status" value="1"/>
</dbReference>
<dbReference type="PROSITE" id="PS50887">
    <property type="entry name" value="GGDEF"/>
    <property type="match status" value="1"/>
</dbReference>
<gene>
    <name evidence="3" type="ORF">CGZ75_15255</name>
</gene>
<dbReference type="InterPro" id="IPR031621">
    <property type="entry name" value="HisKA_7TM"/>
</dbReference>
<dbReference type="InterPro" id="IPR043128">
    <property type="entry name" value="Rev_trsase/Diguanyl_cyclase"/>
</dbReference>
<feature type="transmembrane region" description="Helical" evidence="1">
    <location>
        <begin position="127"/>
        <end position="146"/>
    </location>
</feature>
<feature type="domain" description="GGDEF" evidence="2">
    <location>
        <begin position="306"/>
        <end position="441"/>
    </location>
</feature>